<dbReference type="Proteomes" id="UP000585474">
    <property type="component" value="Unassembled WGS sequence"/>
</dbReference>
<protein>
    <submittedName>
        <fullName evidence="1">Guanyl-nucleotide exchange factor</fullName>
    </submittedName>
</protein>
<organism evidence="1 2">
    <name type="scientific">Actinidia rufa</name>
    <dbReference type="NCBI Taxonomy" id="165716"/>
    <lineage>
        <taxon>Eukaryota</taxon>
        <taxon>Viridiplantae</taxon>
        <taxon>Streptophyta</taxon>
        <taxon>Embryophyta</taxon>
        <taxon>Tracheophyta</taxon>
        <taxon>Spermatophyta</taxon>
        <taxon>Magnoliopsida</taxon>
        <taxon>eudicotyledons</taxon>
        <taxon>Gunneridae</taxon>
        <taxon>Pentapetalae</taxon>
        <taxon>asterids</taxon>
        <taxon>Ericales</taxon>
        <taxon>Actinidiaceae</taxon>
        <taxon>Actinidia</taxon>
    </lineage>
</organism>
<gene>
    <name evidence="1" type="ORF">Acr_06g0010050</name>
</gene>
<comment type="caution">
    <text evidence="1">The sequence shown here is derived from an EMBL/GenBank/DDBJ whole genome shotgun (WGS) entry which is preliminary data.</text>
</comment>
<dbReference type="OrthoDB" id="1808377at2759"/>
<dbReference type="EMBL" id="BJWL01000006">
    <property type="protein sequence ID" value="GFY89065.1"/>
    <property type="molecule type" value="Genomic_DNA"/>
</dbReference>
<keyword evidence="2" id="KW-1185">Reference proteome</keyword>
<sequence length="94" mass="9797">MKNSVMGSGYYNSTTALVLLQVGQLLSSSPLAPSIFGSSSQEGVSKSSAKITLDGKQGYSNGSSVVIEISNLNKVKEGYIEESLQVCLTSSLVC</sequence>
<name>A0A7J0ERF7_9ERIC</name>
<dbReference type="AlphaFoldDB" id="A0A7J0ERF7"/>
<evidence type="ECO:0000313" key="2">
    <source>
        <dbReference type="Proteomes" id="UP000585474"/>
    </source>
</evidence>
<reference evidence="1 2" key="1">
    <citation type="submission" date="2019-07" db="EMBL/GenBank/DDBJ databases">
        <title>De Novo Assembly of kiwifruit Actinidia rufa.</title>
        <authorList>
            <person name="Sugita-Konishi S."/>
            <person name="Sato K."/>
            <person name="Mori E."/>
            <person name="Abe Y."/>
            <person name="Kisaki G."/>
            <person name="Hamano K."/>
            <person name="Suezawa K."/>
            <person name="Otani M."/>
            <person name="Fukuda T."/>
            <person name="Manabe T."/>
            <person name="Gomi K."/>
            <person name="Tabuchi M."/>
            <person name="Akimitsu K."/>
            <person name="Kataoka I."/>
        </authorList>
    </citation>
    <scope>NUCLEOTIDE SEQUENCE [LARGE SCALE GENOMIC DNA]</scope>
    <source>
        <strain evidence="2">cv. Fuchu</strain>
    </source>
</reference>
<accession>A0A7J0ERF7</accession>
<proteinExistence type="predicted"/>
<evidence type="ECO:0000313" key="1">
    <source>
        <dbReference type="EMBL" id="GFY89065.1"/>
    </source>
</evidence>